<dbReference type="EMBL" id="KN848583">
    <property type="protein sequence ID" value="KIR81984.1"/>
    <property type="molecule type" value="Genomic_DNA"/>
</dbReference>
<gene>
    <name evidence="2" type="ORF">I306_00855</name>
</gene>
<feature type="region of interest" description="Disordered" evidence="1">
    <location>
        <begin position="1"/>
        <end position="20"/>
    </location>
</feature>
<organism evidence="2 3">
    <name type="scientific">Cryptococcus gattii EJB2</name>
    <dbReference type="NCBI Taxonomy" id="1296103"/>
    <lineage>
        <taxon>Eukaryota</taxon>
        <taxon>Fungi</taxon>
        <taxon>Dikarya</taxon>
        <taxon>Basidiomycota</taxon>
        <taxon>Agaricomycotina</taxon>
        <taxon>Tremellomycetes</taxon>
        <taxon>Tremellales</taxon>
        <taxon>Cryptococcaceae</taxon>
        <taxon>Cryptococcus</taxon>
        <taxon>Cryptococcus gattii species complex</taxon>
    </lineage>
</organism>
<evidence type="ECO:0000256" key="1">
    <source>
        <dbReference type="SAM" id="MobiDB-lite"/>
    </source>
</evidence>
<evidence type="ECO:0000313" key="2">
    <source>
        <dbReference type="EMBL" id="KIR81984.1"/>
    </source>
</evidence>
<sequence>MGSSERRTTRHPNQPCRAHPSSLLENSQYFVYSFRWFPHQP</sequence>
<dbReference type="Proteomes" id="UP000054272">
    <property type="component" value="Unassembled WGS sequence"/>
</dbReference>
<keyword evidence="3" id="KW-1185">Reference proteome</keyword>
<evidence type="ECO:0000313" key="3">
    <source>
        <dbReference type="Proteomes" id="UP000054272"/>
    </source>
</evidence>
<name>A0ABR5C2T8_9TREE</name>
<accession>A0ABR5C2T8</accession>
<reference evidence="2 3" key="1">
    <citation type="submission" date="2015-01" db="EMBL/GenBank/DDBJ databases">
        <title>The Genome Sequence of Cryptococcus gattii EJB2.</title>
        <authorList>
            <consortium name="The Broad Institute Genomics Platform"/>
            <person name="Cuomo C."/>
            <person name="Litvintseva A."/>
            <person name="Chen Y."/>
            <person name="Heitman J."/>
            <person name="Sun S."/>
            <person name="Springer D."/>
            <person name="Dromer F."/>
            <person name="Young S."/>
            <person name="Zeng Q."/>
            <person name="Gargeya S."/>
            <person name="Abouelleil A."/>
            <person name="Alvarado L."/>
            <person name="Chapman S.B."/>
            <person name="Gainer-Dewar J."/>
            <person name="Goldberg J."/>
            <person name="Griggs A."/>
            <person name="Gujja S."/>
            <person name="Hansen M."/>
            <person name="Howarth C."/>
            <person name="Imamovic A."/>
            <person name="Larimer J."/>
            <person name="Murphy C."/>
            <person name="Naylor J."/>
            <person name="Pearson M."/>
            <person name="Priest M."/>
            <person name="Roberts A."/>
            <person name="Saif S."/>
            <person name="Shea T."/>
            <person name="Sykes S."/>
            <person name="Wortman J."/>
            <person name="Nusbaum C."/>
            <person name="Birren B."/>
        </authorList>
    </citation>
    <scope>NUCLEOTIDE SEQUENCE [LARGE SCALE GENOMIC DNA]</scope>
    <source>
        <strain evidence="2 3">EJB2</strain>
    </source>
</reference>
<proteinExistence type="predicted"/>
<protein>
    <submittedName>
        <fullName evidence="2">Uncharacterized protein</fullName>
    </submittedName>
</protein>